<accession>A0A212UDM0</accession>
<sequence>MKSGLCKLAQVLAAQRTNSPASSDKDTPPKSRRRNRAESSAFSTQS</sequence>
<gene>
    <name evidence="2" type="ORF">SAMN06265337_3336</name>
</gene>
<evidence type="ECO:0000313" key="2">
    <source>
        <dbReference type="EMBL" id="SNC76339.1"/>
    </source>
</evidence>
<evidence type="ECO:0000256" key="1">
    <source>
        <dbReference type="SAM" id="MobiDB-lite"/>
    </source>
</evidence>
<dbReference type="Proteomes" id="UP000198131">
    <property type="component" value="Unassembled WGS sequence"/>
</dbReference>
<dbReference type="EMBL" id="FYEW01000002">
    <property type="protein sequence ID" value="SNC76339.1"/>
    <property type="molecule type" value="Genomic_DNA"/>
</dbReference>
<proteinExistence type="predicted"/>
<protein>
    <submittedName>
        <fullName evidence="2">Uncharacterized protein</fullName>
    </submittedName>
</protein>
<keyword evidence="3" id="KW-1185">Reference proteome</keyword>
<evidence type="ECO:0000313" key="3">
    <source>
        <dbReference type="Proteomes" id="UP000198131"/>
    </source>
</evidence>
<feature type="region of interest" description="Disordered" evidence="1">
    <location>
        <begin position="13"/>
        <end position="46"/>
    </location>
</feature>
<organism evidence="2 3">
    <name type="scientific">Hymenobacter gelipurpurascens</name>
    <dbReference type="NCBI Taxonomy" id="89968"/>
    <lineage>
        <taxon>Bacteria</taxon>
        <taxon>Pseudomonadati</taxon>
        <taxon>Bacteroidota</taxon>
        <taxon>Cytophagia</taxon>
        <taxon>Cytophagales</taxon>
        <taxon>Hymenobacteraceae</taxon>
        <taxon>Hymenobacter</taxon>
    </lineage>
</organism>
<reference evidence="3" key="1">
    <citation type="submission" date="2017-06" db="EMBL/GenBank/DDBJ databases">
        <authorList>
            <person name="Varghese N."/>
            <person name="Submissions S."/>
        </authorList>
    </citation>
    <scope>NUCLEOTIDE SEQUENCE [LARGE SCALE GENOMIC DNA]</scope>
    <source>
        <strain evidence="3">DSM 11116</strain>
    </source>
</reference>
<name>A0A212UDM0_9BACT</name>
<dbReference type="AlphaFoldDB" id="A0A212UDM0"/>